<dbReference type="GO" id="GO:0006302">
    <property type="term" value="P:double-strand break repair"/>
    <property type="evidence" value="ECO:0007669"/>
    <property type="project" value="TreeGrafter"/>
</dbReference>
<evidence type="ECO:0000259" key="11">
    <source>
        <dbReference type="Pfam" id="PF03372"/>
    </source>
</evidence>
<feature type="signal peptide" evidence="10">
    <location>
        <begin position="1"/>
        <end position="27"/>
    </location>
</feature>
<keyword evidence="4" id="KW-0479">Metal-binding</keyword>
<dbReference type="GO" id="GO:0005737">
    <property type="term" value="C:cytoplasm"/>
    <property type="evidence" value="ECO:0007669"/>
    <property type="project" value="TreeGrafter"/>
</dbReference>
<comment type="cofactor">
    <cofactor evidence="1">
        <name>Mn(2+)</name>
        <dbReference type="ChEBI" id="CHEBI:29035"/>
    </cofactor>
</comment>
<keyword evidence="7" id="KW-0460">Magnesium</keyword>
<keyword evidence="9" id="KW-0472">Membrane</keyword>
<proteinExistence type="predicted"/>
<dbReference type="PANTHER" id="PTHR15822:SF4">
    <property type="entry name" value="TYROSYL-DNA PHOSPHODIESTERASE 2"/>
    <property type="match status" value="1"/>
</dbReference>
<dbReference type="GO" id="GO:0004518">
    <property type="term" value="F:nuclease activity"/>
    <property type="evidence" value="ECO:0007669"/>
    <property type="project" value="UniProtKB-KW"/>
</dbReference>
<dbReference type="GO" id="GO:0070260">
    <property type="term" value="F:5'-tyrosyl-DNA phosphodiesterase activity"/>
    <property type="evidence" value="ECO:0007669"/>
    <property type="project" value="TreeGrafter"/>
</dbReference>
<evidence type="ECO:0000256" key="2">
    <source>
        <dbReference type="ARBA" id="ARBA00001946"/>
    </source>
</evidence>
<keyword evidence="8" id="KW-0234">DNA repair</keyword>
<gene>
    <name evidence="12" type="ORF">ABR65_00305</name>
</gene>
<sequence length="454" mass="50276">MATPKRSRLRWLSLLLCALFTLPLAPAQSNEPYRITVMSRNIYLGADVGVALDLIPNFPAAAQFMWDQMKQTNFKARAPKLAKEILQDRPEIIGIQEATSWRCKKDFFDQEVEIYNFLDDLIAATKSAGLSYSIASANGVKAFNPGYSIAPIPYLTKVVDPEVFNPIFGQDSAACGFVIGDALLVRDDVKSQIIQVGNSEYEASYSIVPVLMKIYRGYSWADFKVQDSVVRVITTHLESIWDENKIPNSAIQAGQLVADLKDAKMPIIILGDFNADYRDPRGVDDPNPGEQPVVSDICPTPGGAKCNAYSTMIEAGFENASPDAKNARYFTWGAAALLDGPDKRRAKIAKQLGNQYGFTDRLDYIFTKNVYATVSSKIIGNVWPDGSGVWNCGSKICFPSDHAGVVSTIELPRMAGAIDPDLDSHARLAFTPWYLLVGVIPLFLIWRITRRLRR</sequence>
<evidence type="ECO:0000313" key="12">
    <source>
        <dbReference type="EMBL" id="KRO33004.1"/>
    </source>
</evidence>
<keyword evidence="3" id="KW-0540">Nuclease</keyword>
<evidence type="ECO:0000256" key="1">
    <source>
        <dbReference type="ARBA" id="ARBA00001936"/>
    </source>
</evidence>
<dbReference type="Gene3D" id="3.60.10.10">
    <property type="entry name" value="Endonuclease/exonuclease/phosphatase"/>
    <property type="match status" value="1"/>
</dbReference>
<comment type="cofactor">
    <cofactor evidence="2">
        <name>Mg(2+)</name>
        <dbReference type="ChEBI" id="CHEBI:18420"/>
    </cofactor>
</comment>
<organism evidence="12 13">
    <name type="scientific">Actinobacteria bacterium BACL2 MAG-121220-bin52</name>
    <dbReference type="NCBI Taxonomy" id="1655573"/>
    <lineage>
        <taxon>Bacteria</taxon>
        <taxon>Bacillati</taxon>
        <taxon>Actinomycetota</taxon>
        <taxon>Actinomycetes</taxon>
        <taxon>Actinomycetes incertae sedis</taxon>
        <taxon>ac1 cluster</taxon>
    </lineage>
</organism>
<evidence type="ECO:0000256" key="8">
    <source>
        <dbReference type="ARBA" id="ARBA00023204"/>
    </source>
</evidence>
<keyword evidence="6" id="KW-0378">Hydrolase</keyword>
<keyword evidence="5" id="KW-0227">DNA damage</keyword>
<name>A0A0R2P4W7_9ACTN</name>
<feature type="transmembrane region" description="Helical" evidence="9">
    <location>
        <begin position="430"/>
        <end position="449"/>
    </location>
</feature>
<keyword evidence="9" id="KW-0812">Transmembrane</keyword>
<dbReference type="InterPro" id="IPR051547">
    <property type="entry name" value="TDP2-like"/>
</dbReference>
<evidence type="ECO:0000256" key="10">
    <source>
        <dbReference type="SAM" id="SignalP"/>
    </source>
</evidence>
<dbReference type="GO" id="GO:0003697">
    <property type="term" value="F:single-stranded DNA binding"/>
    <property type="evidence" value="ECO:0007669"/>
    <property type="project" value="TreeGrafter"/>
</dbReference>
<evidence type="ECO:0000256" key="6">
    <source>
        <dbReference type="ARBA" id="ARBA00022801"/>
    </source>
</evidence>
<feature type="chain" id="PRO_5006421398" description="Endonuclease/exonuclease/phosphatase domain-containing protein" evidence="10">
    <location>
        <begin position="28"/>
        <end position="454"/>
    </location>
</feature>
<dbReference type="GO" id="GO:0046872">
    <property type="term" value="F:metal ion binding"/>
    <property type="evidence" value="ECO:0007669"/>
    <property type="project" value="UniProtKB-KW"/>
</dbReference>
<reference evidence="12 13" key="1">
    <citation type="submission" date="2015-10" db="EMBL/GenBank/DDBJ databases">
        <title>Metagenome-Assembled Genomes uncover a global brackish microbiome.</title>
        <authorList>
            <person name="Hugerth L.W."/>
            <person name="Larsson J."/>
            <person name="Alneberg J."/>
            <person name="Lindh M.V."/>
            <person name="Legrand C."/>
            <person name="Pinhassi J."/>
            <person name="Andersson A.F."/>
        </authorList>
    </citation>
    <scope>NUCLEOTIDE SEQUENCE [LARGE SCALE GENOMIC DNA]</scope>
    <source>
        <strain evidence="12">BACL2 MAG-121220-bin52</strain>
    </source>
</reference>
<evidence type="ECO:0000256" key="9">
    <source>
        <dbReference type="SAM" id="Phobius"/>
    </source>
</evidence>
<keyword evidence="10" id="KW-0732">Signal</keyword>
<evidence type="ECO:0000256" key="7">
    <source>
        <dbReference type="ARBA" id="ARBA00022842"/>
    </source>
</evidence>
<dbReference type="PANTHER" id="PTHR15822">
    <property type="entry name" value="TRAF AND TNF RECEPTOR-ASSOCIATED PROTEIN"/>
    <property type="match status" value="1"/>
</dbReference>
<evidence type="ECO:0000313" key="13">
    <source>
        <dbReference type="Proteomes" id="UP000054017"/>
    </source>
</evidence>
<protein>
    <recommendedName>
        <fullName evidence="11">Endonuclease/exonuclease/phosphatase domain-containing protein</fullName>
    </recommendedName>
</protein>
<dbReference type="Proteomes" id="UP000054017">
    <property type="component" value="Unassembled WGS sequence"/>
</dbReference>
<dbReference type="InterPro" id="IPR036691">
    <property type="entry name" value="Endo/exonu/phosph_ase_sf"/>
</dbReference>
<keyword evidence="9" id="KW-1133">Transmembrane helix</keyword>
<feature type="domain" description="Endonuclease/exonuclease/phosphatase" evidence="11">
    <location>
        <begin position="81"/>
        <end position="402"/>
    </location>
</feature>
<evidence type="ECO:0000256" key="5">
    <source>
        <dbReference type="ARBA" id="ARBA00022763"/>
    </source>
</evidence>
<dbReference type="Pfam" id="PF03372">
    <property type="entry name" value="Exo_endo_phos"/>
    <property type="match status" value="1"/>
</dbReference>
<dbReference type="AlphaFoldDB" id="A0A0R2P4W7"/>
<dbReference type="InterPro" id="IPR005135">
    <property type="entry name" value="Endo/exonuclease/phosphatase"/>
</dbReference>
<comment type="caution">
    <text evidence="12">The sequence shown here is derived from an EMBL/GenBank/DDBJ whole genome shotgun (WGS) entry which is preliminary data.</text>
</comment>
<dbReference type="SUPFAM" id="SSF56219">
    <property type="entry name" value="DNase I-like"/>
    <property type="match status" value="1"/>
</dbReference>
<evidence type="ECO:0000256" key="4">
    <source>
        <dbReference type="ARBA" id="ARBA00022723"/>
    </source>
</evidence>
<accession>A0A0R2P4W7</accession>
<evidence type="ECO:0000256" key="3">
    <source>
        <dbReference type="ARBA" id="ARBA00022722"/>
    </source>
</evidence>
<dbReference type="EMBL" id="LIAX01000072">
    <property type="protein sequence ID" value="KRO33004.1"/>
    <property type="molecule type" value="Genomic_DNA"/>
</dbReference>